<evidence type="ECO:0000256" key="5">
    <source>
        <dbReference type="ARBA" id="ARBA00023277"/>
    </source>
</evidence>
<keyword evidence="4 6" id="KW-0456">Lyase</keyword>
<dbReference type="Pfam" id="PF01081">
    <property type="entry name" value="Aldolase"/>
    <property type="match status" value="1"/>
</dbReference>
<dbReference type="EC" id="4.1.2.14" evidence="6"/>
<name>A0A6I6K9C0_9BACT</name>
<dbReference type="EC" id="4.1.3.16" evidence="6"/>
<proteinExistence type="inferred from homology"/>
<dbReference type="GO" id="GO:0008700">
    <property type="term" value="F:(R,S)-4-hydroxy-2-oxoglutarate aldolase activity"/>
    <property type="evidence" value="ECO:0007669"/>
    <property type="project" value="UniProtKB-EC"/>
</dbReference>
<evidence type="ECO:0000256" key="3">
    <source>
        <dbReference type="ARBA" id="ARBA00011233"/>
    </source>
</evidence>
<comment type="pathway">
    <text evidence="1">Carbohydrate acid metabolism.</text>
</comment>
<evidence type="ECO:0000313" key="6">
    <source>
        <dbReference type="EMBL" id="QGY48263.1"/>
    </source>
</evidence>
<comment type="subunit">
    <text evidence="3">Homotrimer.</text>
</comment>
<dbReference type="Proteomes" id="UP000428260">
    <property type="component" value="Chromosome"/>
</dbReference>
<reference evidence="6 7" key="1">
    <citation type="submission" date="2019-11" db="EMBL/GenBank/DDBJ databases">
        <authorList>
            <person name="Zheng R.K."/>
            <person name="Sun C.M."/>
        </authorList>
    </citation>
    <scope>NUCLEOTIDE SEQUENCE [LARGE SCALE GENOMIC DNA]</scope>
    <source>
        <strain evidence="6 7">WC007</strain>
    </source>
</reference>
<protein>
    <submittedName>
        <fullName evidence="6">Bifunctional 4-hydroxy-2-oxoglutarate aldolase/2-dehydro-3-deoxy-phosphogluconate aldolase</fullName>
        <ecNumber evidence="6">4.1.2.14</ecNumber>
        <ecNumber evidence="6">4.1.3.16</ecNumber>
    </submittedName>
</protein>
<gene>
    <name evidence="6" type="primary">eda</name>
    <name evidence="6" type="ORF">GM418_30530</name>
</gene>
<organism evidence="6 7">
    <name type="scientific">Maribellus comscasis</name>
    <dbReference type="NCBI Taxonomy" id="2681766"/>
    <lineage>
        <taxon>Bacteria</taxon>
        <taxon>Pseudomonadati</taxon>
        <taxon>Bacteroidota</taxon>
        <taxon>Bacteroidia</taxon>
        <taxon>Marinilabiliales</taxon>
        <taxon>Prolixibacteraceae</taxon>
        <taxon>Maribellus</taxon>
    </lineage>
</organism>
<comment type="similarity">
    <text evidence="2">Belongs to the KHG/KDPG aldolase family.</text>
</comment>
<dbReference type="SUPFAM" id="SSF51569">
    <property type="entry name" value="Aldolase"/>
    <property type="match status" value="1"/>
</dbReference>
<dbReference type="EMBL" id="CP046401">
    <property type="protein sequence ID" value="QGY48263.1"/>
    <property type="molecule type" value="Genomic_DNA"/>
</dbReference>
<accession>A0A6I6K9C0</accession>
<dbReference type="PANTHER" id="PTHR30246">
    <property type="entry name" value="2-KETO-3-DEOXY-6-PHOSPHOGLUCONATE ALDOLASE"/>
    <property type="match status" value="1"/>
</dbReference>
<dbReference type="GO" id="GO:0008675">
    <property type="term" value="F:2-dehydro-3-deoxy-phosphogluconate aldolase activity"/>
    <property type="evidence" value="ECO:0007669"/>
    <property type="project" value="UniProtKB-EC"/>
</dbReference>
<dbReference type="InterPro" id="IPR013785">
    <property type="entry name" value="Aldolase_TIM"/>
</dbReference>
<dbReference type="KEGG" id="mcos:GM418_30530"/>
<evidence type="ECO:0000313" key="7">
    <source>
        <dbReference type="Proteomes" id="UP000428260"/>
    </source>
</evidence>
<evidence type="ECO:0000256" key="1">
    <source>
        <dbReference type="ARBA" id="ARBA00004761"/>
    </source>
</evidence>
<sequence>MKKNKFSWDKFKQMPVIGIVRGISIDDFKNILPIYIKAGFTTIEVTMNTNDVESLVRHAIKEYPDINVGTGTVCSLKDLEHALNFGSQFIVSPIINYDVIKTCVKYNIPVFPGALTPTEIYSAWELGASAVKVYPAGNFGAGYIKDVKGPLNDIKIIPTGGINLDNIQRFLDAGVEGLGIGSPLFDNTLINSQNWLALENHFLKFTRILQNHYKKNIK</sequence>
<dbReference type="CDD" id="cd00452">
    <property type="entry name" value="KDPG_aldolase"/>
    <property type="match status" value="1"/>
</dbReference>
<keyword evidence="5" id="KW-0119">Carbohydrate metabolism</keyword>
<dbReference type="NCBIfam" id="TIGR01182">
    <property type="entry name" value="eda"/>
    <property type="match status" value="1"/>
</dbReference>
<dbReference type="AlphaFoldDB" id="A0A6I6K9C0"/>
<evidence type="ECO:0000256" key="2">
    <source>
        <dbReference type="ARBA" id="ARBA00006906"/>
    </source>
</evidence>
<keyword evidence="7" id="KW-1185">Reference proteome</keyword>
<dbReference type="InterPro" id="IPR000887">
    <property type="entry name" value="Aldlse_KDPG_KHG"/>
</dbReference>
<dbReference type="PANTHER" id="PTHR30246:SF1">
    <property type="entry name" value="2-DEHYDRO-3-DEOXY-6-PHOSPHOGALACTONATE ALDOLASE-RELATED"/>
    <property type="match status" value="1"/>
</dbReference>
<evidence type="ECO:0000256" key="4">
    <source>
        <dbReference type="ARBA" id="ARBA00023239"/>
    </source>
</evidence>
<dbReference type="Gene3D" id="3.20.20.70">
    <property type="entry name" value="Aldolase class I"/>
    <property type="match status" value="1"/>
</dbReference>